<name>A0A6J4I5N7_9PROT</name>
<reference evidence="2" key="1">
    <citation type="submission" date="2020-02" db="EMBL/GenBank/DDBJ databases">
        <authorList>
            <person name="Meier V. D."/>
        </authorList>
    </citation>
    <scope>NUCLEOTIDE SEQUENCE</scope>
    <source>
        <strain evidence="2">AVDCRST_MAG27</strain>
    </source>
</reference>
<evidence type="ECO:0000256" key="1">
    <source>
        <dbReference type="SAM" id="MobiDB-lite"/>
    </source>
</evidence>
<feature type="region of interest" description="Disordered" evidence="1">
    <location>
        <begin position="1"/>
        <end position="53"/>
    </location>
</feature>
<feature type="non-terminal residue" evidence="2">
    <location>
        <position position="96"/>
    </location>
</feature>
<protein>
    <submittedName>
        <fullName evidence="2">Uncharacterized protein</fullName>
    </submittedName>
</protein>
<feature type="non-terminal residue" evidence="2">
    <location>
        <position position="1"/>
    </location>
</feature>
<accession>A0A6J4I5N7</accession>
<dbReference type="AlphaFoldDB" id="A0A6J4I5N7"/>
<sequence>DPSFRFRRPARRQPDARRLPKSGRLHQLGQYRAARRRCRRGRGAGGRRGVGQTAPLLRQPRLLPLAAPLRLWRRVRRRVWRRRVRRRLWPPLSRLV</sequence>
<dbReference type="EMBL" id="CADCTD010000063">
    <property type="protein sequence ID" value="CAA9241798.1"/>
    <property type="molecule type" value="Genomic_DNA"/>
</dbReference>
<evidence type="ECO:0000313" key="2">
    <source>
        <dbReference type="EMBL" id="CAA9241798.1"/>
    </source>
</evidence>
<organism evidence="2">
    <name type="scientific">uncultured Craurococcus sp</name>
    <dbReference type="NCBI Taxonomy" id="1135998"/>
    <lineage>
        <taxon>Bacteria</taxon>
        <taxon>Pseudomonadati</taxon>
        <taxon>Pseudomonadota</taxon>
        <taxon>Alphaproteobacteria</taxon>
        <taxon>Acetobacterales</taxon>
        <taxon>Acetobacteraceae</taxon>
        <taxon>Craurococcus</taxon>
        <taxon>environmental samples</taxon>
    </lineage>
</organism>
<feature type="compositionally biased region" description="Basic residues" evidence="1">
    <location>
        <begin position="1"/>
        <end position="11"/>
    </location>
</feature>
<gene>
    <name evidence="2" type="ORF">AVDCRST_MAG27-1557</name>
</gene>
<proteinExistence type="predicted"/>
<feature type="compositionally biased region" description="Basic residues" evidence="1">
    <location>
        <begin position="33"/>
        <end position="42"/>
    </location>
</feature>